<dbReference type="PROSITE" id="PS50240">
    <property type="entry name" value="TRYPSIN_DOM"/>
    <property type="match status" value="1"/>
</dbReference>
<keyword evidence="2" id="KW-0865">Zymogen</keyword>
<evidence type="ECO:0000256" key="2">
    <source>
        <dbReference type="ARBA" id="ARBA00023145"/>
    </source>
</evidence>
<dbReference type="PRINTS" id="PR00722">
    <property type="entry name" value="CHYMOTRYPSIN"/>
</dbReference>
<dbReference type="GO" id="GO:0005576">
    <property type="term" value="C:extracellular region"/>
    <property type="evidence" value="ECO:0007669"/>
    <property type="project" value="UniProtKB-SubCell"/>
</dbReference>
<evidence type="ECO:0000256" key="4">
    <source>
        <dbReference type="ARBA" id="ARBA00036320"/>
    </source>
</evidence>
<evidence type="ECO:0000259" key="6">
    <source>
        <dbReference type="PROSITE" id="PS50240"/>
    </source>
</evidence>
<sequence>QSEKKTIWLPHLSCSCWDSGIVNGEKTKTNSKPYMVSVQERNKETEKTEHMCGGFLVSDNFVMTAAHCVNLMVVVGAHDISRQESSARKIDVKYYHIHPGYNSKTFQNDIMLLQVHDSQILLYCSWVGCH</sequence>
<evidence type="ECO:0000313" key="7">
    <source>
        <dbReference type="Ensembl" id="ENSOMYP00000035911.2"/>
    </source>
</evidence>
<dbReference type="PANTHER" id="PTHR24271">
    <property type="entry name" value="KALLIKREIN-RELATED"/>
    <property type="match status" value="1"/>
</dbReference>
<dbReference type="AlphaFoldDB" id="A0A8C7QFD7"/>
<dbReference type="EC" id="3.4.21.4" evidence="5"/>
<evidence type="ECO:0000256" key="3">
    <source>
        <dbReference type="ARBA" id="ARBA00023157"/>
    </source>
</evidence>
<reference evidence="7" key="1">
    <citation type="submission" date="2020-07" db="EMBL/GenBank/DDBJ databases">
        <title>A long reads based de novo assembly of the rainbow trout Arlee double haploid line genome.</title>
        <authorList>
            <person name="Gao G."/>
            <person name="Palti Y."/>
        </authorList>
    </citation>
    <scope>NUCLEOTIDE SEQUENCE [LARGE SCALE GENOMIC DNA]</scope>
</reference>
<evidence type="ECO:0000256" key="5">
    <source>
        <dbReference type="ARBA" id="ARBA00038868"/>
    </source>
</evidence>
<reference evidence="7" key="3">
    <citation type="submission" date="2025-09" db="UniProtKB">
        <authorList>
            <consortium name="Ensembl"/>
        </authorList>
    </citation>
    <scope>IDENTIFICATION</scope>
</reference>
<protein>
    <recommendedName>
        <fullName evidence="5">trypsin</fullName>
        <ecNumber evidence="5">3.4.21.4</ecNumber>
    </recommendedName>
</protein>
<dbReference type="Pfam" id="PF00089">
    <property type="entry name" value="Trypsin"/>
    <property type="match status" value="1"/>
</dbReference>
<dbReference type="InterPro" id="IPR001254">
    <property type="entry name" value="Trypsin_dom"/>
</dbReference>
<dbReference type="PROSITE" id="PS00134">
    <property type="entry name" value="TRYPSIN_HIS"/>
    <property type="match status" value="1"/>
</dbReference>
<dbReference type="GeneTree" id="ENSGT00910000144271"/>
<dbReference type="GO" id="GO:0004252">
    <property type="term" value="F:serine-type endopeptidase activity"/>
    <property type="evidence" value="ECO:0007669"/>
    <property type="project" value="UniProtKB-EC"/>
</dbReference>
<dbReference type="SMART" id="SM00020">
    <property type="entry name" value="Tryp_SPc"/>
    <property type="match status" value="1"/>
</dbReference>
<keyword evidence="3" id="KW-1015">Disulfide bond</keyword>
<dbReference type="PANTHER" id="PTHR24271:SF87">
    <property type="entry name" value="ARGININE ESTERASE-LIKE-RELATED"/>
    <property type="match status" value="1"/>
</dbReference>
<accession>A0A8C7QFD7</accession>
<dbReference type="Ensembl" id="ENSOMYT00000039164.2">
    <property type="protein sequence ID" value="ENSOMYP00000035911.2"/>
    <property type="gene ID" value="ENSOMYG00000016686.2"/>
</dbReference>
<comment type="catalytic activity">
    <reaction evidence="4">
        <text>Preferential cleavage: Arg-|-Xaa, Lys-|-Xaa.</text>
        <dbReference type="EC" id="3.4.21.4"/>
    </reaction>
</comment>
<dbReference type="InterPro" id="IPR043504">
    <property type="entry name" value="Peptidase_S1_PA_chymotrypsin"/>
</dbReference>
<evidence type="ECO:0000256" key="1">
    <source>
        <dbReference type="ARBA" id="ARBA00004239"/>
    </source>
</evidence>
<name>A0A8C7QFD7_ONCMY</name>
<dbReference type="InterPro" id="IPR018114">
    <property type="entry name" value="TRYPSIN_HIS"/>
</dbReference>
<dbReference type="Gene3D" id="2.40.10.10">
    <property type="entry name" value="Trypsin-like serine proteases"/>
    <property type="match status" value="2"/>
</dbReference>
<dbReference type="GO" id="GO:0006508">
    <property type="term" value="P:proteolysis"/>
    <property type="evidence" value="ECO:0007669"/>
    <property type="project" value="InterPro"/>
</dbReference>
<comment type="subcellular location">
    <subcellularLocation>
        <location evidence="1">Secreted</location>
        <location evidence="1">Extracellular space</location>
    </subcellularLocation>
</comment>
<dbReference type="SUPFAM" id="SSF50494">
    <property type="entry name" value="Trypsin-like serine proteases"/>
    <property type="match status" value="1"/>
</dbReference>
<reference evidence="7" key="2">
    <citation type="submission" date="2025-08" db="UniProtKB">
        <authorList>
            <consortium name="Ensembl"/>
        </authorList>
    </citation>
    <scope>IDENTIFICATION</scope>
</reference>
<dbReference type="InterPro" id="IPR001314">
    <property type="entry name" value="Peptidase_S1A"/>
</dbReference>
<dbReference type="FunFam" id="2.40.10.10:FF:000005">
    <property type="entry name" value="Serine protease 37"/>
    <property type="match status" value="1"/>
</dbReference>
<organism evidence="7 8">
    <name type="scientific">Oncorhynchus mykiss</name>
    <name type="common">Rainbow trout</name>
    <name type="synonym">Salmo gairdneri</name>
    <dbReference type="NCBI Taxonomy" id="8022"/>
    <lineage>
        <taxon>Eukaryota</taxon>
        <taxon>Metazoa</taxon>
        <taxon>Chordata</taxon>
        <taxon>Craniata</taxon>
        <taxon>Vertebrata</taxon>
        <taxon>Euteleostomi</taxon>
        <taxon>Actinopterygii</taxon>
        <taxon>Neopterygii</taxon>
        <taxon>Teleostei</taxon>
        <taxon>Protacanthopterygii</taxon>
        <taxon>Salmoniformes</taxon>
        <taxon>Salmonidae</taxon>
        <taxon>Salmoninae</taxon>
        <taxon>Oncorhynchus</taxon>
    </lineage>
</organism>
<feature type="domain" description="Peptidase S1" evidence="6">
    <location>
        <begin position="21"/>
        <end position="130"/>
    </location>
</feature>
<evidence type="ECO:0000313" key="8">
    <source>
        <dbReference type="Proteomes" id="UP000694395"/>
    </source>
</evidence>
<dbReference type="InterPro" id="IPR009003">
    <property type="entry name" value="Peptidase_S1_PA"/>
</dbReference>
<keyword evidence="8" id="KW-1185">Reference proteome</keyword>
<dbReference type="Proteomes" id="UP000694395">
    <property type="component" value="Chromosome 30"/>
</dbReference>
<proteinExistence type="predicted"/>